<organism evidence="2 3">
    <name type="scientific">Corallococcus exercitus</name>
    <dbReference type="NCBI Taxonomy" id="2316736"/>
    <lineage>
        <taxon>Bacteria</taxon>
        <taxon>Pseudomonadati</taxon>
        <taxon>Myxococcota</taxon>
        <taxon>Myxococcia</taxon>
        <taxon>Myxococcales</taxon>
        <taxon>Cystobacterineae</taxon>
        <taxon>Myxococcaceae</taxon>
        <taxon>Corallococcus</taxon>
    </lineage>
</organism>
<dbReference type="EMBL" id="JABFJV010000212">
    <property type="protein sequence ID" value="NOK37242.1"/>
    <property type="molecule type" value="Genomic_DNA"/>
</dbReference>
<protein>
    <submittedName>
        <fullName evidence="2">Damage-inducible protein CinA</fullName>
    </submittedName>
</protein>
<dbReference type="SUPFAM" id="SSF142433">
    <property type="entry name" value="CinA-like"/>
    <property type="match status" value="1"/>
</dbReference>
<reference evidence="2 3" key="1">
    <citation type="submission" date="2020-05" db="EMBL/GenBank/DDBJ databases">
        <authorList>
            <person name="Whitworth D."/>
        </authorList>
    </citation>
    <scope>NUCLEOTIDE SEQUENCE [LARGE SCALE GENOMIC DNA]</scope>
    <source>
        <strain evidence="2 3">AB043B</strain>
    </source>
</reference>
<feature type="non-terminal residue" evidence="2">
    <location>
        <position position="1"/>
    </location>
</feature>
<feature type="domain" description="CinA C-terminal" evidence="1">
    <location>
        <begin position="1"/>
        <end position="53"/>
    </location>
</feature>
<evidence type="ECO:0000313" key="3">
    <source>
        <dbReference type="Proteomes" id="UP000563426"/>
    </source>
</evidence>
<proteinExistence type="predicted"/>
<dbReference type="InterPro" id="IPR008136">
    <property type="entry name" value="CinA_C"/>
</dbReference>
<dbReference type="Gene3D" id="3.90.950.20">
    <property type="entry name" value="CinA-like"/>
    <property type="match status" value="1"/>
</dbReference>
<evidence type="ECO:0000313" key="2">
    <source>
        <dbReference type="EMBL" id="NOK37242.1"/>
    </source>
</evidence>
<dbReference type="Pfam" id="PF02464">
    <property type="entry name" value="CinA"/>
    <property type="match status" value="1"/>
</dbReference>
<comment type="caution">
    <text evidence="2">The sequence shown here is derived from an EMBL/GenBank/DDBJ whole genome shotgun (WGS) entry which is preliminary data.</text>
</comment>
<dbReference type="AlphaFoldDB" id="A0A7Y4KP83"/>
<dbReference type="Proteomes" id="UP000563426">
    <property type="component" value="Unassembled WGS sequence"/>
</dbReference>
<evidence type="ECO:0000259" key="1">
    <source>
        <dbReference type="Pfam" id="PF02464"/>
    </source>
</evidence>
<dbReference type="InterPro" id="IPR036653">
    <property type="entry name" value="CinA-like_C"/>
</dbReference>
<keyword evidence="3" id="KW-1185">Reference proteome</keyword>
<sequence length="58" mass="6308">PGGGTEAKPVGLVFIAVQRRGKAAVVERHRFEGDRRQVRQQAAVRGLTLLLEQLGVES</sequence>
<name>A0A7Y4KP83_9BACT</name>
<accession>A0A7Y4KP83</accession>
<dbReference type="RefSeq" id="WP_171437291.1">
    <property type="nucleotide sequence ID" value="NZ_JABFJV010000212.1"/>
</dbReference>
<gene>
    <name evidence="2" type="ORF">HMI49_29015</name>
</gene>